<name>C6XH29_LIBAP</name>
<protein>
    <submittedName>
        <fullName evidence="2">Uncharacterized protein</fullName>
    </submittedName>
</protein>
<feature type="region of interest" description="Disordered" evidence="1">
    <location>
        <begin position="179"/>
        <end position="199"/>
    </location>
</feature>
<dbReference type="KEGG" id="las:CLIBASIA_05590"/>
<dbReference type="STRING" id="537021.CLIBASIA_05590"/>
<dbReference type="EMBL" id="CP001677">
    <property type="protein sequence ID" value="ACT57684.1"/>
    <property type="molecule type" value="Genomic_DNA"/>
</dbReference>
<dbReference type="OrthoDB" id="6073716at2"/>
<organism evidence="2 3">
    <name type="scientific">Liberibacter asiaticus (strain psy62)</name>
    <dbReference type="NCBI Taxonomy" id="537021"/>
    <lineage>
        <taxon>Bacteria</taxon>
        <taxon>Pseudomonadati</taxon>
        <taxon>Pseudomonadota</taxon>
        <taxon>Alphaproteobacteria</taxon>
        <taxon>Hyphomicrobiales</taxon>
        <taxon>Rhizobiaceae</taxon>
        <taxon>Liberibacter</taxon>
    </lineage>
</organism>
<dbReference type="AlphaFoldDB" id="C6XH29"/>
<dbReference type="Proteomes" id="UP000002744">
    <property type="component" value="Chromosome"/>
</dbReference>
<sequence length="234" mass="26249">MSDETDQLTPLPSTPPVVECERSQRSNPPPSKEEAVQSDPQGRNPSSSSSSTEEAGEPKPPIEDYTLSCPDYVSEAEVTAHIEAFKEAGVDARVAQKVVDKLVDHGRKIGEQFGASLEEERKLLQTKLGSDYETREKDIARYFRKEKIPDNDVQSLISAWGFEKTFNFFDRYAQQNKESSTGDTFVRSEGSQEADRDFDKVFNTPDFGSRVLSGDKEATKTLRQWAEKQATLNQ</sequence>
<dbReference type="HOGENOM" id="CLU_103665_0_0_5"/>
<evidence type="ECO:0000313" key="3">
    <source>
        <dbReference type="Proteomes" id="UP000002744"/>
    </source>
</evidence>
<evidence type="ECO:0000313" key="2">
    <source>
        <dbReference type="EMBL" id="ACT57684.1"/>
    </source>
</evidence>
<feature type="region of interest" description="Disordered" evidence="1">
    <location>
        <begin position="1"/>
        <end position="68"/>
    </location>
</feature>
<proteinExistence type="predicted"/>
<reference evidence="2 3" key="1">
    <citation type="journal article" date="2009" name="Mol. Plant Microbe Interact.">
        <title>Complete genome sequence of citrus huanglongbing bacterium, 'Candidatus Liberibacter asiaticus' obtained through metagenomics.</title>
        <authorList>
            <person name="Duan Y."/>
            <person name="Zhou L."/>
            <person name="Hall D.G."/>
            <person name="Li W."/>
            <person name="Doddapaneni H."/>
            <person name="Lin H."/>
            <person name="Liu L."/>
            <person name="Vahling C.M."/>
            <person name="Gabriel D.W."/>
            <person name="Williams K.P."/>
            <person name="Dickerman A."/>
            <person name="Sun Y."/>
            <person name="Gottwald T."/>
        </authorList>
    </citation>
    <scope>NUCLEOTIDE SEQUENCE [LARGE SCALE GENOMIC DNA]</scope>
    <source>
        <strain evidence="3">psy62</strain>
    </source>
</reference>
<reference evidence="2 3" key="2">
    <citation type="journal article" date="2011" name="Appl. Environ. Microbiol.">
        <title>Diversity and plasticity of the intracellular plant pathogen and insect symbiont, 'Candidatus Liberibacter asiaticus', revealed by hyper variable prophage genes with intragenic tandem repeats.</title>
        <authorList>
            <person name="Zhou L."/>
            <person name="Powell C.A."/>
            <person name="Hoffman M.T."/>
            <person name="Li W."/>
            <person name="Fan G."/>
            <person name="Liu B."/>
            <person name="Lin H."/>
            <person name="Duan Y."/>
        </authorList>
    </citation>
    <scope>NUCLEOTIDE SEQUENCE [LARGE SCALE GENOMIC DNA]</scope>
    <source>
        <strain evidence="3">psy62</strain>
    </source>
</reference>
<evidence type="ECO:0000256" key="1">
    <source>
        <dbReference type="SAM" id="MobiDB-lite"/>
    </source>
</evidence>
<gene>
    <name evidence="2" type="ordered locus">CLIBASIA_05590</name>
</gene>
<accession>C6XH29</accession>